<dbReference type="PROSITE" id="PS51257">
    <property type="entry name" value="PROKAR_LIPOPROTEIN"/>
    <property type="match status" value="1"/>
</dbReference>
<dbReference type="RefSeq" id="WP_106543633.1">
    <property type="nucleotide sequence ID" value="NZ_BLAU01000001.1"/>
</dbReference>
<sequence length="355" mass="41163">MNRIRIVFYFLVMLAGISLLGGCSAVRTVNIQLLQPPPTFVSDSIQSLTVFNRSMTPDFKNWDRDSLEQLLADRHLELDTTLRDSIAADTVIQVAAHQLFNSGRFDVVIPKESNLTNYLPATISPEPLDWNFVTTMCENFNTDALLVLESFNEEVNTDFDSGYEQDFSGNMVETYYGALDLTYHSRWRLYDPRHREKIRTFNVTDTIFWDSYGYTAEEMYYKLPSIKEALIEGGVVTGQDLARKIAPQWKDARRRLFATGKKDIDKAIPLAEKGDWEAAQKIWEQYADEGARSRRSKVEFNLALANEMNGHIEKAIEWGVKSYKTYYRHQTDEYLRILDKRRKLLNKIDEEKETD</sequence>
<dbReference type="EMBL" id="PYGC01000013">
    <property type="protein sequence ID" value="PSK80772.1"/>
    <property type="molecule type" value="Genomic_DNA"/>
</dbReference>
<evidence type="ECO:0000313" key="2">
    <source>
        <dbReference type="Proteomes" id="UP000240621"/>
    </source>
</evidence>
<evidence type="ECO:0000313" key="1">
    <source>
        <dbReference type="EMBL" id="PSK80772.1"/>
    </source>
</evidence>
<proteinExistence type="predicted"/>
<dbReference type="Pfam" id="PF19867">
    <property type="entry name" value="DUF6340"/>
    <property type="match status" value="1"/>
</dbReference>
<accession>A0A2P8C725</accession>
<protein>
    <submittedName>
        <fullName evidence="1">Uncharacterized protein</fullName>
    </submittedName>
</protein>
<gene>
    <name evidence="1" type="ORF">CLV93_11366</name>
</gene>
<reference evidence="1 2" key="1">
    <citation type="submission" date="2018-03" db="EMBL/GenBank/DDBJ databases">
        <title>Genomic Encyclopedia of Archaeal and Bacterial Type Strains, Phase II (KMG-II): from individual species to whole genera.</title>
        <authorList>
            <person name="Goeker M."/>
        </authorList>
    </citation>
    <scope>NUCLEOTIDE SEQUENCE [LARGE SCALE GENOMIC DNA]</scope>
    <source>
        <strain evidence="1 2">DSM 27267</strain>
    </source>
</reference>
<name>A0A2P8C725_9BACT</name>
<dbReference type="OrthoDB" id="1115705at2"/>
<dbReference type="AlphaFoldDB" id="A0A2P8C725"/>
<comment type="caution">
    <text evidence="1">The sequence shown here is derived from an EMBL/GenBank/DDBJ whole genome shotgun (WGS) entry which is preliminary data.</text>
</comment>
<dbReference type="InterPro" id="IPR045921">
    <property type="entry name" value="DUF6340"/>
</dbReference>
<dbReference type="Proteomes" id="UP000240621">
    <property type="component" value="Unassembled WGS sequence"/>
</dbReference>
<organism evidence="1 2">
    <name type="scientific">Prolixibacter denitrificans</name>
    <dbReference type="NCBI Taxonomy" id="1541063"/>
    <lineage>
        <taxon>Bacteria</taxon>
        <taxon>Pseudomonadati</taxon>
        <taxon>Bacteroidota</taxon>
        <taxon>Bacteroidia</taxon>
        <taxon>Marinilabiliales</taxon>
        <taxon>Prolixibacteraceae</taxon>
        <taxon>Prolixibacter</taxon>
    </lineage>
</organism>